<evidence type="ECO:0000313" key="3">
    <source>
        <dbReference type="EMBL" id="MBB2171415.1"/>
    </source>
</evidence>
<feature type="region of interest" description="Disordered" evidence="2">
    <location>
        <begin position="38"/>
        <end position="72"/>
    </location>
</feature>
<evidence type="ECO:0000313" key="4">
    <source>
        <dbReference type="Proteomes" id="UP000577891"/>
    </source>
</evidence>
<feature type="compositionally biased region" description="Polar residues" evidence="2">
    <location>
        <begin position="54"/>
        <end position="70"/>
    </location>
</feature>
<feature type="region of interest" description="Disordered" evidence="2">
    <location>
        <begin position="287"/>
        <end position="308"/>
    </location>
</feature>
<accession>A0A7W4IYL3</accession>
<reference evidence="3 4" key="1">
    <citation type="submission" date="2020-04" db="EMBL/GenBank/DDBJ databases">
        <title>Description of novel Gluconacetobacter.</title>
        <authorList>
            <person name="Sombolestani A."/>
        </authorList>
    </citation>
    <scope>NUCLEOTIDE SEQUENCE [LARGE SCALE GENOMIC DNA]</scope>
    <source>
        <strain evidence="3 4">LMG 27724</strain>
    </source>
</reference>
<keyword evidence="4" id="KW-1185">Reference proteome</keyword>
<gene>
    <name evidence="3" type="ORF">HLH35_04640</name>
</gene>
<keyword evidence="1" id="KW-0175">Coiled coil</keyword>
<sequence>MLIPRLSFGKLVHVSSILMTLLLAMNMHALAGHLKGDAIEADDPPTQDTVPQPRQSRSAENTDPNPNAERNATEGWISALPSDDRDAGTRPATAQATIARRAEACADGDCPDVAKAAVATVTPKQGADPEVDRVETDLVQNILARQSTFENEQKNLEEQKHILDAAQAALNEKMRSLDSSIAALAERQAAHRETMSAETDRLVRIYEEMPPKEAAAVFNIMDIHVLVSVANKMAPRKISAIMGYMMPERVNIVSQYMAGVRTFRPLRTSFDGTTGQPVDSGTLTWWSKSKADQKQSESDQDALKLSRQ</sequence>
<organism evidence="3 4">
    <name type="scientific">Gluconacetobacter asukensis</name>
    <dbReference type="NCBI Taxonomy" id="1017181"/>
    <lineage>
        <taxon>Bacteria</taxon>
        <taxon>Pseudomonadati</taxon>
        <taxon>Pseudomonadota</taxon>
        <taxon>Alphaproteobacteria</taxon>
        <taxon>Acetobacterales</taxon>
        <taxon>Acetobacteraceae</taxon>
        <taxon>Gluconacetobacter</taxon>
    </lineage>
</organism>
<dbReference type="Proteomes" id="UP000577891">
    <property type="component" value="Unassembled WGS sequence"/>
</dbReference>
<feature type="coiled-coil region" evidence="1">
    <location>
        <begin position="139"/>
        <end position="169"/>
    </location>
</feature>
<name>A0A7W4IYL3_9PROT</name>
<dbReference type="AlphaFoldDB" id="A0A7W4IYL3"/>
<evidence type="ECO:0000256" key="1">
    <source>
        <dbReference type="SAM" id="Coils"/>
    </source>
</evidence>
<dbReference type="EMBL" id="JABEQE010000003">
    <property type="protein sequence ID" value="MBB2171415.1"/>
    <property type="molecule type" value="Genomic_DNA"/>
</dbReference>
<evidence type="ECO:0000256" key="2">
    <source>
        <dbReference type="SAM" id="MobiDB-lite"/>
    </source>
</evidence>
<feature type="compositionally biased region" description="Basic and acidic residues" evidence="2">
    <location>
        <begin position="289"/>
        <end position="308"/>
    </location>
</feature>
<dbReference type="SUPFAM" id="SSF158791">
    <property type="entry name" value="MgtE N-terminal domain-like"/>
    <property type="match status" value="1"/>
</dbReference>
<proteinExistence type="predicted"/>
<protein>
    <recommendedName>
        <fullName evidence="5">Flagellar motility protein MotE, a chaperone for MotC folding</fullName>
    </recommendedName>
</protein>
<comment type="caution">
    <text evidence="3">The sequence shown here is derived from an EMBL/GenBank/DDBJ whole genome shotgun (WGS) entry which is preliminary data.</text>
</comment>
<evidence type="ECO:0008006" key="5">
    <source>
        <dbReference type="Google" id="ProtNLM"/>
    </source>
</evidence>